<proteinExistence type="predicted"/>
<accession>A0A445ER15</accession>
<feature type="compositionally biased region" description="Basic residues" evidence="1">
    <location>
        <begin position="56"/>
        <end position="67"/>
    </location>
</feature>
<feature type="compositionally biased region" description="Basic and acidic residues" evidence="1">
    <location>
        <begin position="68"/>
        <end position="116"/>
    </location>
</feature>
<keyword evidence="3" id="KW-1185">Reference proteome</keyword>
<gene>
    <name evidence="2" type="ORF">Ahy_A01g002631</name>
</gene>
<protein>
    <submittedName>
        <fullName evidence="2">Uncharacterized protein</fullName>
    </submittedName>
</protein>
<organism evidence="2 3">
    <name type="scientific">Arachis hypogaea</name>
    <name type="common">Peanut</name>
    <dbReference type="NCBI Taxonomy" id="3818"/>
    <lineage>
        <taxon>Eukaryota</taxon>
        <taxon>Viridiplantae</taxon>
        <taxon>Streptophyta</taxon>
        <taxon>Embryophyta</taxon>
        <taxon>Tracheophyta</taxon>
        <taxon>Spermatophyta</taxon>
        <taxon>Magnoliopsida</taxon>
        <taxon>eudicotyledons</taxon>
        <taxon>Gunneridae</taxon>
        <taxon>Pentapetalae</taxon>
        <taxon>rosids</taxon>
        <taxon>fabids</taxon>
        <taxon>Fabales</taxon>
        <taxon>Fabaceae</taxon>
        <taxon>Papilionoideae</taxon>
        <taxon>50 kb inversion clade</taxon>
        <taxon>dalbergioids sensu lato</taxon>
        <taxon>Dalbergieae</taxon>
        <taxon>Pterocarpus clade</taxon>
        <taxon>Arachis</taxon>
    </lineage>
</organism>
<dbReference type="Proteomes" id="UP000289738">
    <property type="component" value="Chromosome A01"/>
</dbReference>
<evidence type="ECO:0000256" key="1">
    <source>
        <dbReference type="SAM" id="MobiDB-lite"/>
    </source>
</evidence>
<evidence type="ECO:0000313" key="3">
    <source>
        <dbReference type="Proteomes" id="UP000289738"/>
    </source>
</evidence>
<dbReference type="AlphaFoldDB" id="A0A445ER15"/>
<name>A0A445ER15_ARAHY</name>
<evidence type="ECO:0000313" key="2">
    <source>
        <dbReference type="EMBL" id="RYR77924.1"/>
    </source>
</evidence>
<dbReference type="EMBL" id="SDMP01000001">
    <property type="protein sequence ID" value="RYR77924.1"/>
    <property type="molecule type" value="Genomic_DNA"/>
</dbReference>
<reference evidence="2 3" key="1">
    <citation type="submission" date="2019-01" db="EMBL/GenBank/DDBJ databases">
        <title>Sequencing of cultivated peanut Arachis hypogaea provides insights into genome evolution and oil improvement.</title>
        <authorList>
            <person name="Chen X."/>
        </authorList>
    </citation>
    <scope>NUCLEOTIDE SEQUENCE [LARGE SCALE GENOMIC DNA]</scope>
    <source>
        <strain evidence="3">cv. Fuhuasheng</strain>
        <tissue evidence="2">Leaves</tissue>
    </source>
</reference>
<sequence length="122" mass="14575">MSRVNEQVNPGRTLKSLGFNTMKIVQIAKKFRKRVAPPEYFDVPWLNGPANTCQTIKRRKKKKRKKKKNEEEKKKEKEMEEENHTEMRPEKIHPMKKKEEARREIFRSRGEGEKPSKPIWGS</sequence>
<comment type="caution">
    <text evidence="2">The sequence shown here is derived from an EMBL/GenBank/DDBJ whole genome shotgun (WGS) entry which is preliminary data.</text>
</comment>
<feature type="region of interest" description="Disordered" evidence="1">
    <location>
        <begin position="40"/>
        <end position="122"/>
    </location>
</feature>